<accession>A0A1X7KBD5</accession>
<sequence>MRKILTFLTVVLIMFACKKVPITDRNQFNLIPNNQLNASSFSSYDQVMKESKLSSNSGQAQMIRTVGERIKNAVEVYLKENNLENATEGFKWEFNLIAENIVNAWCMPGGKVAFYEGILPICQDETGIAVVMGHEVAHAVAKHGGERMTQALAQQAGGITLSVLMREQPENAQALAMAAYSGVSTVGAILPFSRLHESEADELGLTFMALAGYNPEEAPKFWQRMKAKSGSAPPEFLSTHPASNTRIKDLNKLLPEAKKLYSKSQKATNNRIPNLSEISNSTSEKSEGKKEIQMKIGN</sequence>
<dbReference type="Proteomes" id="UP000193804">
    <property type="component" value="Unassembled WGS sequence"/>
</dbReference>
<keyword evidence="4 6" id="KW-0862">Zinc</keyword>
<protein>
    <submittedName>
        <fullName evidence="9">Peptidase family M48</fullName>
    </submittedName>
</protein>
<dbReference type="Pfam" id="PF01435">
    <property type="entry name" value="Peptidase_M48"/>
    <property type="match status" value="1"/>
</dbReference>
<dbReference type="GO" id="GO:0051603">
    <property type="term" value="P:proteolysis involved in protein catabolic process"/>
    <property type="evidence" value="ECO:0007669"/>
    <property type="project" value="TreeGrafter"/>
</dbReference>
<dbReference type="GO" id="GO:0004222">
    <property type="term" value="F:metalloendopeptidase activity"/>
    <property type="evidence" value="ECO:0007669"/>
    <property type="project" value="InterPro"/>
</dbReference>
<keyword evidence="2" id="KW-0479">Metal-binding</keyword>
<dbReference type="CDD" id="cd07331">
    <property type="entry name" value="M48C_Oma1_like"/>
    <property type="match status" value="1"/>
</dbReference>
<evidence type="ECO:0000313" key="9">
    <source>
        <dbReference type="EMBL" id="SMG38351.1"/>
    </source>
</evidence>
<dbReference type="AlphaFoldDB" id="A0A1X7KBD5"/>
<feature type="compositionally biased region" description="Basic and acidic residues" evidence="7">
    <location>
        <begin position="284"/>
        <end position="298"/>
    </location>
</feature>
<dbReference type="PANTHER" id="PTHR22726:SF1">
    <property type="entry name" value="METALLOENDOPEPTIDASE OMA1, MITOCHONDRIAL"/>
    <property type="match status" value="1"/>
</dbReference>
<comment type="cofactor">
    <cofactor evidence="6">
        <name>Zn(2+)</name>
        <dbReference type="ChEBI" id="CHEBI:29105"/>
    </cofactor>
    <text evidence="6">Binds 1 zinc ion per subunit.</text>
</comment>
<keyword evidence="5 6" id="KW-0482">Metalloprotease</keyword>
<feature type="region of interest" description="Disordered" evidence="7">
    <location>
        <begin position="261"/>
        <end position="298"/>
    </location>
</feature>
<keyword evidence="3 6" id="KW-0378">Hydrolase</keyword>
<dbReference type="STRING" id="1028.SAMN05661096_02528"/>
<dbReference type="EMBL" id="FXAW01000005">
    <property type="protein sequence ID" value="SMG38351.1"/>
    <property type="molecule type" value="Genomic_DNA"/>
</dbReference>
<keyword evidence="1 6" id="KW-0645">Protease</keyword>
<name>A0A1X7KBD5_9BACT</name>
<feature type="domain" description="Peptidase M48" evidence="8">
    <location>
        <begin position="69"/>
        <end position="252"/>
    </location>
</feature>
<evidence type="ECO:0000256" key="3">
    <source>
        <dbReference type="ARBA" id="ARBA00022801"/>
    </source>
</evidence>
<comment type="similarity">
    <text evidence="6">Belongs to the peptidase M48 family.</text>
</comment>
<reference evidence="10" key="1">
    <citation type="submission" date="2017-04" db="EMBL/GenBank/DDBJ databases">
        <authorList>
            <person name="Varghese N."/>
            <person name="Submissions S."/>
        </authorList>
    </citation>
    <scope>NUCLEOTIDE SEQUENCE [LARGE SCALE GENOMIC DNA]</scope>
    <source>
        <strain evidence="10">DSM 4125</strain>
    </source>
</reference>
<dbReference type="PANTHER" id="PTHR22726">
    <property type="entry name" value="METALLOENDOPEPTIDASE OMA1"/>
    <property type="match status" value="1"/>
</dbReference>
<dbReference type="RefSeq" id="WP_085517701.1">
    <property type="nucleotide sequence ID" value="NZ_FXAW01000005.1"/>
</dbReference>
<dbReference type="PROSITE" id="PS51257">
    <property type="entry name" value="PROKAR_LIPOPROTEIN"/>
    <property type="match status" value="1"/>
</dbReference>
<gene>
    <name evidence="9" type="ORF">SAMN05661096_02528</name>
</gene>
<proteinExistence type="inferred from homology"/>
<evidence type="ECO:0000256" key="5">
    <source>
        <dbReference type="ARBA" id="ARBA00023049"/>
    </source>
</evidence>
<feature type="compositionally biased region" description="Polar residues" evidence="7">
    <location>
        <begin position="262"/>
        <end position="283"/>
    </location>
</feature>
<organism evidence="9 10">
    <name type="scientific">Marivirga sericea</name>
    <dbReference type="NCBI Taxonomy" id="1028"/>
    <lineage>
        <taxon>Bacteria</taxon>
        <taxon>Pseudomonadati</taxon>
        <taxon>Bacteroidota</taxon>
        <taxon>Cytophagia</taxon>
        <taxon>Cytophagales</taxon>
        <taxon>Marivirgaceae</taxon>
        <taxon>Marivirga</taxon>
    </lineage>
</organism>
<evidence type="ECO:0000256" key="6">
    <source>
        <dbReference type="RuleBase" id="RU003983"/>
    </source>
</evidence>
<evidence type="ECO:0000256" key="4">
    <source>
        <dbReference type="ARBA" id="ARBA00022833"/>
    </source>
</evidence>
<evidence type="ECO:0000256" key="1">
    <source>
        <dbReference type="ARBA" id="ARBA00022670"/>
    </source>
</evidence>
<evidence type="ECO:0000256" key="2">
    <source>
        <dbReference type="ARBA" id="ARBA00022723"/>
    </source>
</evidence>
<keyword evidence="10" id="KW-1185">Reference proteome</keyword>
<evidence type="ECO:0000259" key="8">
    <source>
        <dbReference type="Pfam" id="PF01435"/>
    </source>
</evidence>
<dbReference type="GO" id="GO:0016020">
    <property type="term" value="C:membrane"/>
    <property type="evidence" value="ECO:0007669"/>
    <property type="project" value="TreeGrafter"/>
</dbReference>
<evidence type="ECO:0000313" key="10">
    <source>
        <dbReference type="Proteomes" id="UP000193804"/>
    </source>
</evidence>
<evidence type="ECO:0000256" key="7">
    <source>
        <dbReference type="SAM" id="MobiDB-lite"/>
    </source>
</evidence>
<dbReference type="InterPro" id="IPR001915">
    <property type="entry name" value="Peptidase_M48"/>
</dbReference>
<dbReference type="InterPro" id="IPR051156">
    <property type="entry name" value="Mito/Outer_Membr_Metalloprot"/>
</dbReference>
<dbReference type="OrthoDB" id="9810445at2"/>
<dbReference type="GO" id="GO:0046872">
    <property type="term" value="F:metal ion binding"/>
    <property type="evidence" value="ECO:0007669"/>
    <property type="project" value="UniProtKB-KW"/>
</dbReference>